<reference evidence="3 4" key="1">
    <citation type="submission" date="2025-05" db="UniProtKB">
        <authorList>
            <consortium name="RefSeq"/>
        </authorList>
    </citation>
    <scope>IDENTIFICATION</scope>
    <source>
        <tissue evidence="3 4">Muscle</tissue>
    </source>
</reference>
<dbReference type="RefSeq" id="XP_022258794.1">
    <property type="nucleotide sequence ID" value="XM_022403086.1"/>
</dbReference>
<dbReference type="GeneID" id="106474780"/>
<evidence type="ECO:0000313" key="2">
    <source>
        <dbReference type="Proteomes" id="UP000694941"/>
    </source>
</evidence>
<dbReference type="PROSITE" id="PS52052">
    <property type="entry name" value="PEHE"/>
    <property type="match status" value="1"/>
</dbReference>
<proteinExistence type="predicted"/>
<evidence type="ECO:0000313" key="5">
    <source>
        <dbReference type="RefSeq" id="XP_022258792.1"/>
    </source>
</evidence>
<sequence length="309" mass="36260">MTKVERMERRVSLLKQEKKQNTESVKKATSDFSVITTLVSTLSNEIAKGLQERRPHPSYCKKGRKMKYPSKAGLPKKIDTYQTSVVADSSLAWEAGMPVNIENSSGILVTLSSQSSSSEKKTLLTSVTLRAQGRIGKERILRTSELYYLPIGEMLPTVTPKDRITQQEIRVPRWSYKPLSSVYQMEGTENIEDETFNKRHHKYEQEEKRRKKWDIQRLREMRIIEKLRKRHEEKKEAKKLKCNSEIKSYYSKPKDLRFIELCEKLPVVVFGKPVHSFKACEFSLPWLSNQETHDLWRKYKSSYHRNQKT</sequence>
<dbReference type="RefSeq" id="XP_013790923.1">
    <property type="nucleotide sequence ID" value="XM_013935469.2"/>
</dbReference>
<dbReference type="Gene3D" id="6.10.250.2000">
    <property type="match status" value="1"/>
</dbReference>
<dbReference type="Pfam" id="PF15275">
    <property type="entry name" value="PEHE"/>
    <property type="match status" value="1"/>
</dbReference>
<evidence type="ECO:0000313" key="4">
    <source>
        <dbReference type="RefSeq" id="XP_022258791.1"/>
    </source>
</evidence>
<dbReference type="SMART" id="SM01300">
    <property type="entry name" value="PEHE"/>
    <property type="match status" value="1"/>
</dbReference>
<dbReference type="Proteomes" id="UP000694941">
    <property type="component" value="Unplaced"/>
</dbReference>
<dbReference type="RefSeq" id="XP_022258795.1">
    <property type="nucleotide sequence ID" value="XM_022403087.1"/>
</dbReference>
<dbReference type="PANTHER" id="PTHR21656:SF2">
    <property type="entry name" value="MALE-SPECIFIC LETHAL 1 HOMOLOG"/>
    <property type="match status" value="1"/>
</dbReference>
<evidence type="ECO:0000313" key="7">
    <source>
        <dbReference type="RefSeq" id="XP_022258794.1"/>
    </source>
</evidence>
<evidence type="ECO:0000313" key="8">
    <source>
        <dbReference type="RefSeq" id="XP_022258795.1"/>
    </source>
</evidence>
<dbReference type="RefSeq" id="XP_022258793.1">
    <property type="nucleotide sequence ID" value="XM_022403085.1"/>
</dbReference>
<evidence type="ECO:0000313" key="3">
    <source>
        <dbReference type="RefSeq" id="XP_013790923.1"/>
    </source>
</evidence>
<evidence type="ECO:0000259" key="1">
    <source>
        <dbReference type="PROSITE" id="PS52052"/>
    </source>
</evidence>
<protein>
    <submittedName>
        <fullName evidence="3 4">Male-specific lethal 1-like 1 isoform X1</fullName>
    </submittedName>
</protein>
<name>A0ABM1TSD9_LIMPO</name>
<keyword evidence="2" id="KW-1185">Reference proteome</keyword>
<accession>A0ABM1TSD9</accession>
<dbReference type="InterPro" id="IPR026711">
    <property type="entry name" value="Msl-1"/>
</dbReference>
<dbReference type="InterPro" id="IPR029332">
    <property type="entry name" value="PEHE_dom"/>
</dbReference>
<gene>
    <name evidence="3 4 5 6 7 8" type="primary">LOC106474780</name>
</gene>
<feature type="domain" description="PEHE" evidence="1">
    <location>
        <begin position="168"/>
        <end position="286"/>
    </location>
</feature>
<dbReference type="RefSeq" id="XP_022258791.1">
    <property type="nucleotide sequence ID" value="XM_022403083.1"/>
</dbReference>
<dbReference type="PANTHER" id="PTHR21656">
    <property type="entry name" value="MALE-SPECIFIC LETHAL-1 PROTEIN"/>
    <property type="match status" value="1"/>
</dbReference>
<organism evidence="2 8">
    <name type="scientific">Limulus polyphemus</name>
    <name type="common">Atlantic horseshoe crab</name>
    <dbReference type="NCBI Taxonomy" id="6850"/>
    <lineage>
        <taxon>Eukaryota</taxon>
        <taxon>Metazoa</taxon>
        <taxon>Ecdysozoa</taxon>
        <taxon>Arthropoda</taxon>
        <taxon>Chelicerata</taxon>
        <taxon>Merostomata</taxon>
        <taxon>Xiphosura</taxon>
        <taxon>Limulidae</taxon>
        <taxon>Limulus</taxon>
    </lineage>
</organism>
<dbReference type="RefSeq" id="XP_022258792.1">
    <property type="nucleotide sequence ID" value="XM_022403084.1"/>
</dbReference>
<evidence type="ECO:0000313" key="6">
    <source>
        <dbReference type="RefSeq" id="XP_022258793.1"/>
    </source>
</evidence>